<comment type="caution">
    <text evidence="3">The sequence shown here is derived from an EMBL/GenBank/DDBJ whole genome shotgun (WGS) entry which is preliminary data.</text>
</comment>
<dbReference type="GO" id="GO:0061608">
    <property type="term" value="F:nuclear import signal receptor activity"/>
    <property type="evidence" value="ECO:0007669"/>
    <property type="project" value="InterPro"/>
</dbReference>
<organism evidence="3 4">
    <name type="scientific">Parelaphostrongylus tenuis</name>
    <name type="common">Meningeal worm</name>
    <dbReference type="NCBI Taxonomy" id="148309"/>
    <lineage>
        <taxon>Eukaryota</taxon>
        <taxon>Metazoa</taxon>
        <taxon>Ecdysozoa</taxon>
        <taxon>Nematoda</taxon>
        <taxon>Chromadorea</taxon>
        <taxon>Rhabditida</taxon>
        <taxon>Rhabditina</taxon>
        <taxon>Rhabditomorpha</taxon>
        <taxon>Strongyloidea</taxon>
        <taxon>Metastrongylidae</taxon>
        <taxon>Parelaphostrongylus</taxon>
    </lineage>
</organism>
<evidence type="ECO:0000313" key="3">
    <source>
        <dbReference type="EMBL" id="KAJ1356298.1"/>
    </source>
</evidence>
<feature type="domain" description="IBB" evidence="2">
    <location>
        <begin position="10"/>
        <end position="73"/>
    </location>
</feature>
<dbReference type="PROSITE" id="PS51214">
    <property type="entry name" value="IBB"/>
    <property type="match status" value="1"/>
</dbReference>
<name>A0AAD5MHM6_PARTN</name>
<sequence>MTDIDALVGELSEAHVDSTALGEHPRFSRYKNASKAVALQARRRREALERQRNSCFDHFNHKRRLAENEMSDEEDEPMEIIDAEQHGNMGIQTIALKEENIVNPNMRTY</sequence>
<dbReference type="GO" id="GO:0006606">
    <property type="term" value="P:protein import into nucleus"/>
    <property type="evidence" value="ECO:0007669"/>
    <property type="project" value="InterPro"/>
</dbReference>
<dbReference type="AlphaFoldDB" id="A0AAD5MHM6"/>
<proteinExistence type="predicted"/>
<dbReference type="InterPro" id="IPR002652">
    <property type="entry name" value="Importin-a_IBB"/>
</dbReference>
<gene>
    <name evidence="3" type="ORF">KIN20_013993</name>
</gene>
<dbReference type="Proteomes" id="UP001196413">
    <property type="component" value="Unassembled WGS sequence"/>
</dbReference>
<dbReference type="Pfam" id="PF11538">
    <property type="entry name" value="Snurportin1"/>
    <property type="match status" value="1"/>
</dbReference>
<reference evidence="3" key="1">
    <citation type="submission" date="2021-06" db="EMBL/GenBank/DDBJ databases">
        <title>Parelaphostrongylus tenuis whole genome reference sequence.</title>
        <authorList>
            <person name="Garwood T.J."/>
            <person name="Larsen P.A."/>
            <person name="Fountain-Jones N.M."/>
            <person name="Garbe J.R."/>
            <person name="Macchietto M.G."/>
            <person name="Kania S.A."/>
            <person name="Gerhold R.W."/>
            <person name="Richards J.E."/>
            <person name="Wolf T.M."/>
        </authorList>
    </citation>
    <scope>NUCLEOTIDE SEQUENCE</scope>
    <source>
        <strain evidence="3">MNPRO001-30</strain>
        <tissue evidence="3">Meninges</tissue>
    </source>
</reference>
<protein>
    <recommendedName>
        <fullName evidence="2">IBB domain-containing protein</fullName>
    </recommendedName>
</protein>
<evidence type="ECO:0000256" key="1">
    <source>
        <dbReference type="PROSITE-ProRule" id="PRU00561"/>
    </source>
</evidence>
<dbReference type="InterPro" id="IPR024721">
    <property type="entry name" value="Snurportin-1_N"/>
</dbReference>
<dbReference type="Gene3D" id="3.30.470.30">
    <property type="entry name" value="DNA ligase/mRNA capping enzyme"/>
    <property type="match status" value="1"/>
</dbReference>
<evidence type="ECO:0000313" key="4">
    <source>
        <dbReference type="Proteomes" id="UP001196413"/>
    </source>
</evidence>
<evidence type="ECO:0000259" key="2">
    <source>
        <dbReference type="PROSITE" id="PS51214"/>
    </source>
</evidence>
<keyword evidence="1" id="KW-0813">Transport</keyword>
<accession>A0AAD5MHM6</accession>
<dbReference type="EMBL" id="JAHQIW010002782">
    <property type="protein sequence ID" value="KAJ1356298.1"/>
    <property type="molecule type" value="Genomic_DNA"/>
</dbReference>
<keyword evidence="4" id="KW-1185">Reference proteome</keyword>